<dbReference type="AlphaFoldDB" id="A0AAD4T0J8"/>
<proteinExistence type="predicted"/>
<keyword evidence="2" id="KW-1185">Reference proteome</keyword>
<dbReference type="PANTHER" id="PTHR36020">
    <property type="entry name" value="TRANSMEMBRANE PROTEIN"/>
    <property type="match status" value="1"/>
</dbReference>
<evidence type="ECO:0000313" key="2">
    <source>
        <dbReference type="Proteomes" id="UP001202328"/>
    </source>
</evidence>
<comment type="caution">
    <text evidence="1">The sequence shown here is derived from an EMBL/GenBank/DDBJ whole genome shotgun (WGS) entry which is preliminary data.</text>
</comment>
<dbReference type="PANTHER" id="PTHR36020:SF1">
    <property type="entry name" value="TRANSMEMBRANE PROTEIN"/>
    <property type="match status" value="1"/>
</dbReference>
<dbReference type="Proteomes" id="UP001202328">
    <property type="component" value="Unassembled WGS sequence"/>
</dbReference>
<dbReference type="EMBL" id="JAJJMB010006544">
    <property type="protein sequence ID" value="KAI3934444.1"/>
    <property type="molecule type" value="Genomic_DNA"/>
</dbReference>
<name>A0AAD4T0J8_9MAGN</name>
<sequence>MVATVIISFLQNIWPFKKPSKPEDLRISDELVSKLSIPDQTKQFVFAIKDPKSESVIYILAAQNLSQQSGLDAEILIKEVKPEAVIAQVSYTALTEIREEEKNYNVPTSSFGVIKGCFLNKINKERYESLAENQVLKEIFGIGFDGHFLSAEKAAKEVGSLIYVLYDNEPAGDPNPYLPSWLFKGPVMSMNVKEMFGRMIGGGGDVNSCQPVGSSSLVPQKMGSLSALSGSKRLCLTNDFYSNMVKSVVSRSVSNLSIGSEARLGDARPKCDYQAPSYAQTLYPLLTDLYDIFDDLPSIGRAFAYAQKMLYNVEKGETVDTQILSEVLAFRVAIEGMRVGLNTAGRCPSNKMGNQISSENGFSELSSEDKLHALFAKALQSQTEKFKSVVAIVDASSLGGLRKHWNTVLPPEVDDAIEHFFTEHEDNSASENTEKKGLLSKKPVVAVGAGATAVLGASSLSKLVPMSPFLKLAAYKTAAMKFTIAQTQKALAIAFSKSLTASKLIFHGIGSSGAKTSVMKAAVSAEKVRTVAHSVITYAEKTSFSTMRTVFYEIMRKRQIKPVGFVPWATFGCSIGACAGLLIYGDGIECAVESVPVATRIASLGRGVQNLHEASQVVANNTKIREAVQSLLYGSKTVKVKVKES</sequence>
<accession>A0AAD4T0J8</accession>
<reference evidence="1" key="1">
    <citation type="submission" date="2022-04" db="EMBL/GenBank/DDBJ databases">
        <title>A functionally conserved STORR gene fusion in Papaver species that diverged 16.8 million years ago.</title>
        <authorList>
            <person name="Catania T."/>
        </authorList>
    </citation>
    <scope>NUCLEOTIDE SEQUENCE</scope>
    <source>
        <strain evidence="1">S-188037</strain>
    </source>
</reference>
<evidence type="ECO:0000313" key="1">
    <source>
        <dbReference type="EMBL" id="KAI3934444.1"/>
    </source>
</evidence>
<gene>
    <name evidence="1" type="ORF">MKW98_002951</name>
</gene>
<organism evidence="1 2">
    <name type="scientific">Papaver atlanticum</name>
    <dbReference type="NCBI Taxonomy" id="357466"/>
    <lineage>
        <taxon>Eukaryota</taxon>
        <taxon>Viridiplantae</taxon>
        <taxon>Streptophyta</taxon>
        <taxon>Embryophyta</taxon>
        <taxon>Tracheophyta</taxon>
        <taxon>Spermatophyta</taxon>
        <taxon>Magnoliopsida</taxon>
        <taxon>Ranunculales</taxon>
        <taxon>Papaveraceae</taxon>
        <taxon>Papaveroideae</taxon>
        <taxon>Papaver</taxon>
    </lineage>
</organism>
<protein>
    <submittedName>
        <fullName evidence="1">Uncharacterized protein</fullName>
    </submittedName>
</protein>